<dbReference type="PANTHER" id="PTHR30373">
    <property type="entry name" value="UPF0603 PROTEIN YGCG"/>
    <property type="match status" value="1"/>
</dbReference>
<dbReference type="Gene3D" id="3.10.310.50">
    <property type="match status" value="1"/>
</dbReference>
<dbReference type="RefSeq" id="WP_098193604.1">
    <property type="nucleotide sequence ID" value="NZ_CP023777.1"/>
</dbReference>
<feature type="domain" description="TPM" evidence="1">
    <location>
        <begin position="11"/>
        <end position="126"/>
    </location>
</feature>
<dbReference type="OrthoDB" id="9786161at2"/>
<dbReference type="PANTHER" id="PTHR30373:SF8">
    <property type="entry name" value="BLL7265 PROTEIN"/>
    <property type="match status" value="1"/>
</dbReference>
<protein>
    <recommendedName>
        <fullName evidence="1">TPM domain-containing protein</fullName>
    </recommendedName>
</protein>
<dbReference type="InterPro" id="IPR007621">
    <property type="entry name" value="TPM_dom"/>
</dbReference>
<sequence length="151" mass="17409">MGMLPFKKKPIFNEDQQAKIVQAIRVAERLTSGEIRVYVENHCKYVDPMDRAREIFANLNMHETKNRNGVLLYLAMLDHQFAIFGDHGIHDKVGQTYWEHEANLLLNYLSQGKEIEGIASCIMEIGESLRVHFPYDNDSDVNELPDDIIFG</sequence>
<accession>A0A291QTL4</accession>
<reference evidence="2 3" key="1">
    <citation type="submission" date="2017-10" db="EMBL/GenBank/DDBJ databases">
        <title>Paenichitinophaga pekingensis gen. nov., sp. nov., isolated from activated sludge.</title>
        <authorList>
            <person name="Jin D."/>
            <person name="Kong X."/>
            <person name="Deng Y."/>
            <person name="Bai Z."/>
        </authorList>
    </citation>
    <scope>NUCLEOTIDE SEQUENCE [LARGE SCALE GENOMIC DNA]</scope>
    <source>
        <strain evidence="2 3">13</strain>
    </source>
</reference>
<dbReference type="KEGG" id="cbae:COR50_08535"/>
<evidence type="ECO:0000313" key="3">
    <source>
        <dbReference type="Proteomes" id="UP000220133"/>
    </source>
</evidence>
<organism evidence="2 3">
    <name type="scientific">Chitinophaga caeni</name>
    <dbReference type="NCBI Taxonomy" id="2029983"/>
    <lineage>
        <taxon>Bacteria</taxon>
        <taxon>Pseudomonadati</taxon>
        <taxon>Bacteroidota</taxon>
        <taxon>Chitinophagia</taxon>
        <taxon>Chitinophagales</taxon>
        <taxon>Chitinophagaceae</taxon>
        <taxon>Chitinophaga</taxon>
    </lineage>
</organism>
<evidence type="ECO:0000259" key="1">
    <source>
        <dbReference type="Pfam" id="PF04536"/>
    </source>
</evidence>
<name>A0A291QTL4_9BACT</name>
<gene>
    <name evidence="2" type="ORF">COR50_08535</name>
</gene>
<dbReference type="AlphaFoldDB" id="A0A291QTL4"/>
<dbReference type="EMBL" id="CP023777">
    <property type="protein sequence ID" value="ATL47222.1"/>
    <property type="molecule type" value="Genomic_DNA"/>
</dbReference>
<evidence type="ECO:0000313" key="2">
    <source>
        <dbReference type="EMBL" id="ATL47222.1"/>
    </source>
</evidence>
<keyword evidence="3" id="KW-1185">Reference proteome</keyword>
<proteinExistence type="predicted"/>
<dbReference type="Proteomes" id="UP000220133">
    <property type="component" value="Chromosome"/>
</dbReference>
<dbReference type="Pfam" id="PF04536">
    <property type="entry name" value="TPM_phosphatase"/>
    <property type="match status" value="1"/>
</dbReference>